<accession>A0A833J0X2</accession>
<organism evidence="3 4">
    <name type="scientific">Methylorubrum populi</name>
    <dbReference type="NCBI Taxonomy" id="223967"/>
    <lineage>
        <taxon>Bacteria</taxon>
        <taxon>Pseudomonadati</taxon>
        <taxon>Pseudomonadota</taxon>
        <taxon>Alphaproteobacteria</taxon>
        <taxon>Hyphomicrobiales</taxon>
        <taxon>Methylobacteriaceae</taxon>
        <taxon>Methylorubrum</taxon>
    </lineage>
</organism>
<dbReference type="PANTHER" id="PTHR38593">
    <property type="entry name" value="BLR2558 PROTEIN"/>
    <property type="match status" value="1"/>
</dbReference>
<evidence type="ECO:0000256" key="1">
    <source>
        <dbReference type="SAM" id="SignalP"/>
    </source>
</evidence>
<dbReference type="Gene3D" id="1.20.1260.10">
    <property type="match status" value="1"/>
</dbReference>
<protein>
    <recommendedName>
        <fullName evidence="2">DUF4142 domain-containing protein</fullName>
    </recommendedName>
</protein>
<name>A0A833J0X2_9HYPH</name>
<comment type="caution">
    <text evidence="3">The sequence shown here is derived from an EMBL/GenBank/DDBJ whole genome shotgun (WGS) entry which is preliminary data.</text>
</comment>
<dbReference type="RefSeq" id="WP_152278903.1">
    <property type="nucleotide sequence ID" value="NZ_WEKV01000020.1"/>
</dbReference>
<feature type="domain" description="DUF4142" evidence="2">
    <location>
        <begin position="48"/>
        <end position="96"/>
    </location>
</feature>
<sequence length="243" mass="25256">MKTTVLAALGLSVAALATPALAQDALAQDALPLRIGADAPIGRAATDTRDFRAEALRSDATSIEASRIALERSRNPRVRNYANRVLVEREATTKALLPEGTSLTATGRVVSDSQGIPTRLDNPVGVLLAPVTLAANIGTGIVGGVLGGIGLVDNSPGEPGRRVALGPNGQQRLERLRSARSARAFDRAYIDGQARSDARTLALYSSYARNGDSAAGRAFANEALPYIADEHAHSASLANRIGG</sequence>
<evidence type="ECO:0000313" key="4">
    <source>
        <dbReference type="Proteomes" id="UP000469949"/>
    </source>
</evidence>
<dbReference type="PANTHER" id="PTHR38593:SF1">
    <property type="entry name" value="BLR2558 PROTEIN"/>
    <property type="match status" value="1"/>
</dbReference>
<proteinExistence type="predicted"/>
<dbReference type="EMBL" id="WEKV01000020">
    <property type="protein sequence ID" value="KAB7782513.1"/>
    <property type="molecule type" value="Genomic_DNA"/>
</dbReference>
<dbReference type="Pfam" id="PF13628">
    <property type="entry name" value="DUF4142"/>
    <property type="match status" value="2"/>
</dbReference>
<reference evidence="3 4" key="1">
    <citation type="submission" date="2019-10" db="EMBL/GenBank/DDBJ databases">
        <title>Draft Genome Sequence of the Caffeine Degrading Methylotroph Methylorubrum populi PINKEL.</title>
        <authorList>
            <person name="Dawson S.C."/>
            <person name="Zhang X."/>
            <person name="Wright M.E."/>
            <person name="Sharma G."/>
            <person name="Langner J.T."/>
            <person name="Ditty J.L."/>
            <person name="Subuyuj G.A."/>
        </authorList>
    </citation>
    <scope>NUCLEOTIDE SEQUENCE [LARGE SCALE GENOMIC DNA]</scope>
    <source>
        <strain evidence="3 4">Pinkel</strain>
    </source>
</reference>
<evidence type="ECO:0000259" key="2">
    <source>
        <dbReference type="Pfam" id="PF13628"/>
    </source>
</evidence>
<dbReference type="Proteomes" id="UP000469949">
    <property type="component" value="Unassembled WGS sequence"/>
</dbReference>
<keyword evidence="1" id="KW-0732">Signal</keyword>
<feature type="domain" description="DUF4142" evidence="2">
    <location>
        <begin position="165"/>
        <end position="234"/>
    </location>
</feature>
<feature type="chain" id="PRO_5032509704" description="DUF4142 domain-containing protein" evidence="1">
    <location>
        <begin position="23"/>
        <end position="243"/>
    </location>
</feature>
<evidence type="ECO:0000313" key="3">
    <source>
        <dbReference type="EMBL" id="KAB7782513.1"/>
    </source>
</evidence>
<gene>
    <name evidence="3" type="ORF">F8B43_5268</name>
</gene>
<dbReference type="InterPro" id="IPR025419">
    <property type="entry name" value="DUF4142"/>
</dbReference>
<dbReference type="InterPro" id="IPR012347">
    <property type="entry name" value="Ferritin-like"/>
</dbReference>
<feature type="signal peptide" evidence="1">
    <location>
        <begin position="1"/>
        <end position="22"/>
    </location>
</feature>
<dbReference type="AlphaFoldDB" id="A0A833J0X2"/>